<dbReference type="SUPFAM" id="SSF55874">
    <property type="entry name" value="ATPase domain of HSP90 chaperone/DNA topoisomerase II/histidine kinase"/>
    <property type="match status" value="1"/>
</dbReference>
<keyword evidence="6 15" id="KW-0418">Kinase</keyword>
<dbReference type="PROSITE" id="PS50112">
    <property type="entry name" value="PAS"/>
    <property type="match status" value="3"/>
</dbReference>
<evidence type="ECO:0000256" key="10">
    <source>
        <dbReference type="SAM" id="Phobius"/>
    </source>
</evidence>
<feature type="domain" description="PAC" evidence="14">
    <location>
        <begin position="432"/>
        <end position="486"/>
    </location>
</feature>
<gene>
    <name evidence="15" type="ordered locus">Oter_1127</name>
</gene>
<evidence type="ECO:0000256" key="7">
    <source>
        <dbReference type="ARBA" id="ARBA00022840"/>
    </source>
</evidence>
<keyword evidence="4" id="KW-0808">Transferase</keyword>
<evidence type="ECO:0000256" key="4">
    <source>
        <dbReference type="ARBA" id="ARBA00022679"/>
    </source>
</evidence>
<evidence type="ECO:0000259" key="14">
    <source>
        <dbReference type="PROSITE" id="PS50113"/>
    </source>
</evidence>
<dbReference type="Gene3D" id="3.30.565.10">
    <property type="entry name" value="Histidine kinase-like ATPase, C-terminal domain"/>
    <property type="match status" value="1"/>
</dbReference>
<dbReference type="InterPro" id="IPR001610">
    <property type="entry name" value="PAC"/>
</dbReference>
<name>B1ZNI1_OPITP</name>
<dbReference type="HOGENOM" id="CLU_000445_114_51_0"/>
<evidence type="ECO:0000313" key="15">
    <source>
        <dbReference type="EMBL" id="ACB74415.1"/>
    </source>
</evidence>
<evidence type="ECO:0000256" key="1">
    <source>
        <dbReference type="ARBA" id="ARBA00000085"/>
    </source>
</evidence>
<dbReference type="Gene3D" id="3.40.50.2300">
    <property type="match status" value="1"/>
</dbReference>
<evidence type="ECO:0000256" key="9">
    <source>
        <dbReference type="PROSITE-ProRule" id="PRU00169"/>
    </source>
</evidence>
<keyword evidence="3 9" id="KW-0597">Phosphoprotein</keyword>
<keyword evidence="10" id="KW-0812">Transmembrane</keyword>
<evidence type="ECO:0000256" key="5">
    <source>
        <dbReference type="ARBA" id="ARBA00022741"/>
    </source>
</evidence>
<dbReference type="InterPro" id="IPR005467">
    <property type="entry name" value="His_kinase_dom"/>
</dbReference>
<dbReference type="CDD" id="cd00130">
    <property type="entry name" value="PAS"/>
    <property type="match status" value="3"/>
</dbReference>
<dbReference type="InterPro" id="IPR000014">
    <property type="entry name" value="PAS"/>
</dbReference>
<dbReference type="SMART" id="SM00091">
    <property type="entry name" value="PAS"/>
    <property type="match status" value="3"/>
</dbReference>
<comment type="catalytic activity">
    <reaction evidence="1">
        <text>ATP + protein L-histidine = ADP + protein N-phospho-L-histidine.</text>
        <dbReference type="EC" id="2.7.13.3"/>
    </reaction>
</comment>
<evidence type="ECO:0000256" key="8">
    <source>
        <dbReference type="ARBA" id="ARBA00023012"/>
    </source>
</evidence>
<dbReference type="InterPro" id="IPR000700">
    <property type="entry name" value="PAS-assoc_C"/>
</dbReference>
<dbReference type="Pfam" id="PF13185">
    <property type="entry name" value="GAF_2"/>
    <property type="match status" value="1"/>
</dbReference>
<dbReference type="eggNOG" id="COG3829">
    <property type="taxonomic scope" value="Bacteria"/>
</dbReference>
<dbReference type="Gene3D" id="1.10.287.130">
    <property type="match status" value="1"/>
</dbReference>
<dbReference type="SMART" id="SM00387">
    <property type="entry name" value="HATPase_c"/>
    <property type="match status" value="1"/>
</dbReference>
<dbReference type="InterPro" id="IPR004358">
    <property type="entry name" value="Sig_transdc_His_kin-like_C"/>
</dbReference>
<dbReference type="KEGG" id="ote:Oter_1127"/>
<dbReference type="Gene3D" id="3.30.450.20">
    <property type="entry name" value="PAS domain"/>
    <property type="match status" value="3"/>
</dbReference>
<dbReference type="PROSITE" id="PS50110">
    <property type="entry name" value="RESPONSE_REGULATORY"/>
    <property type="match status" value="1"/>
</dbReference>
<dbReference type="Proteomes" id="UP000007013">
    <property type="component" value="Chromosome"/>
</dbReference>
<dbReference type="InterPro" id="IPR035965">
    <property type="entry name" value="PAS-like_dom_sf"/>
</dbReference>
<dbReference type="InterPro" id="IPR036890">
    <property type="entry name" value="HATPase_C_sf"/>
</dbReference>
<keyword evidence="8" id="KW-0902">Two-component regulatory system</keyword>
<evidence type="ECO:0000259" key="11">
    <source>
        <dbReference type="PROSITE" id="PS50109"/>
    </source>
</evidence>
<dbReference type="Gene3D" id="3.30.450.40">
    <property type="match status" value="1"/>
</dbReference>
<dbReference type="InterPro" id="IPR011006">
    <property type="entry name" value="CheY-like_superfamily"/>
</dbReference>
<dbReference type="Pfam" id="PF13426">
    <property type="entry name" value="PAS_9"/>
    <property type="match status" value="2"/>
</dbReference>
<dbReference type="NCBIfam" id="TIGR00229">
    <property type="entry name" value="sensory_box"/>
    <property type="match status" value="3"/>
</dbReference>
<organism evidence="15 16">
    <name type="scientific">Opitutus terrae (strain DSM 11246 / JCM 15787 / PB90-1)</name>
    <dbReference type="NCBI Taxonomy" id="452637"/>
    <lineage>
        <taxon>Bacteria</taxon>
        <taxon>Pseudomonadati</taxon>
        <taxon>Verrucomicrobiota</taxon>
        <taxon>Opitutia</taxon>
        <taxon>Opitutales</taxon>
        <taxon>Opitutaceae</taxon>
        <taxon>Opitutus</taxon>
    </lineage>
</organism>
<dbReference type="eggNOG" id="COG3852">
    <property type="taxonomic scope" value="Bacteria"/>
</dbReference>
<dbReference type="SMART" id="SM00086">
    <property type="entry name" value="PAC"/>
    <property type="match status" value="3"/>
</dbReference>
<reference evidence="15 16" key="1">
    <citation type="journal article" date="2011" name="J. Bacteriol.">
        <title>Genome sequence of the verrucomicrobium Opitutus terrae PB90-1, an abundant inhabitant of rice paddy soil ecosystems.</title>
        <authorList>
            <person name="van Passel M.W."/>
            <person name="Kant R."/>
            <person name="Palva A."/>
            <person name="Copeland A."/>
            <person name="Lucas S."/>
            <person name="Lapidus A."/>
            <person name="Glavina del Rio T."/>
            <person name="Pitluck S."/>
            <person name="Goltsman E."/>
            <person name="Clum A."/>
            <person name="Sun H."/>
            <person name="Schmutz J."/>
            <person name="Larimer F.W."/>
            <person name="Land M.L."/>
            <person name="Hauser L."/>
            <person name="Kyrpides N."/>
            <person name="Mikhailova N."/>
            <person name="Richardson P.P."/>
            <person name="Janssen P.H."/>
            <person name="de Vos W.M."/>
            <person name="Smidt H."/>
        </authorList>
    </citation>
    <scope>NUCLEOTIDE SEQUENCE [LARGE SCALE GENOMIC DNA]</scope>
    <source>
        <strain evidence="16">DSM 11246 / JCM 15787 / PB90-1</strain>
    </source>
</reference>
<dbReference type="GO" id="GO:0000155">
    <property type="term" value="F:phosphorelay sensor kinase activity"/>
    <property type="evidence" value="ECO:0007669"/>
    <property type="project" value="InterPro"/>
</dbReference>
<evidence type="ECO:0000256" key="6">
    <source>
        <dbReference type="ARBA" id="ARBA00022777"/>
    </source>
</evidence>
<evidence type="ECO:0000259" key="12">
    <source>
        <dbReference type="PROSITE" id="PS50110"/>
    </source>
</evidence>
<keyword evidence="5" id="KW-0547">Nucleotide-binding</keyword>
<keyword evidence="10" id="KW-1133">Transmembrane helix</keyword>
<feature type="transmembrane region" description="Helical" evidence="10">
    <location>
        <begin position="33"/>
        <end position="51"/>
    </location>
</feature>
<dbReference type="PANTHER" id="PTHR43065:SF46">
    <property type="entry name" value="C4-DICARBOXYLATE TRANSPORT SENSOR PROTEIN DCTB"/>
    <property type="match status" value="1"/>
</dbReference>
<dbReference type="STRING" id="452637.Oter_1127"/>
<dbReference type="SUPFAM" id="SSF55781">
    <property type="entry name" value="GAF domain-like"/>
    <property type="match status" value="1"/>
</dbReference>
<dbReference type="AlphaFoldDB" id="B1ZNI1"/>
<feature type="domain" description="Histidine kinase" evidence="11">
    <location>
        <begin position="620"/>
        <end position="842"/>
    </location>
</feature>
<feature type="domain" description="PAS" evidence="13">
    <location>
        <begin position="361"/>
        <end position="407"/>
    </location>
</feature>
<keyword evidence="16" id="KW-1185">Reference proteome</keyword>
<feature type="domain" description="PAC" evidence="14">
    <location>
        <begin position="555"/>
        <end position="607"/>
    </location>
</feature>
<dbReference type="Pfam" id="PF00512">
    <property type="entry name" value="HisKA"/>
    <property type="match status" value="1"/>
</dbReference>
<evidence type="ECO:0000256" key="2">
    <source>
        <dbReference type="ARBA" id="ARBA00012438"/>
    </source>
</evidence>
<dbReference type="PROSITE" id="PS50109">
    <property type="entry name" value="HIS_KIN"/>
    <property type="match status" value="1"/>
</dbReference>
<accession>B1ZNI1</accession>
<dbReference type="Pfam" id="PF00072">
    <property type="entry name" value="Response_reg"/>
    <property type="match status" value="1"/>
</dbReference>
<dbReference type="InterPro" id="IPR036097">
    <property type="entry name" value="HisK_dim/P_sf"/>
</dbReference>
<proteinExistence type="predicted"/>
<dbReference type="SMART" id="SM00388">
    <property type="entry name" value="HisKA"/>
    <property type="match status" value="1"/>
</dbReference>
<dbReference type="InterPro" id="IPR029016">
    <property type="entry name" value="GAF-like_dom_sf"/>
</dbReference>
<dbReference type="SUPFAM" id="SSF55785">
    <property type="entry name" value="PYP-like sensor domain (PAS domain)"/>
    <property type="match status" value="3"/>
</dbReference>
<dbReference type="SMART" id="SM00448">
    <property type="entry name" value="REC"/>
    <property type="match status" value="1"/>
</dbReference>
<dbReference type="CDD" id="cd00082">
    <property type="entry name" value="HisKA"/>
    <property type="match status" value="1"/>
</dbReference>
<dbReference type="eggNOG" id="COG2203">
    <property type="taxonomic scope" value="Bacteria"/>
</dbReference>
<evidence type="ECO:0000313" key="16">
    <source>
        <dbReference type="Proteomes" id="UP000007013"/>
    </source>
</evidence>
<dbReference type="SUPFAM" id="SSF52172">
    <property type="entry name" value="CheY-like"/>
    <property type="match status" value="1"/>
</dbReference>
<dbReference type="SMART" id="SM00065">
    <property type="entry name" value="GAF"/>
    <property type="match status" value="1"/>
</dbReference>
<feature type="domain" description="PAS" evidence="13">
    <location>
        <begin position="62"/>
        <end position="104"/>
    </location>
</feature>
<dbReference type="Pfam" id="PF08448">
    <property type="entry name" value="PAS_4"/>
    <property type="match status" value="1"/>
</dbReference>
<feature type="domain" description="Response regulatory" evidence="12">
    <location>
        <begin position="863"/>
        <end position="975"/>
    </location>
</feature>
<feature type="domain" description="PAS" evidence="13">
    <location>
        <begin position="483"/>
        <end position="530"/>
    </location>
</feature>
<protein>
    <recommendedName>
        <fullName evidence="2">histidine kinase</fullName>
        <ecNumber evidence="2">2.7.13.3</ecNumber>
    </recommendedName>
</protein>
<evidence type="ECO:0000256" key="3">
    <source>
        <dbReference type="ARBA" id="ARBA00022553"/>
    </source>
</evidence>
<dbReference type="InterPro" id="IPR013656">
    <property type="entry name" value="PAS_4"/>
</dbReference>
<dbReference type="PROSITE" id="PS50113">
    <property type="entry name" value="PAC"/>
    <property type="match status" value="2"/>
</dbReference>
<dbReference type="InterPro" id="IPR003018">
    <property type="entry name" value="GAF"/>
</dbReference>
<evidence type="ECO:0000259" key="13">
    <source>
        <dbReference type="PROSITE" id="PS50112"/>
    </source>
</evidence>
<dbReference type="eggNOG" id="COG0784">
    <property type="taxonomic scope" value="Bacteria"/>
</dbReference>
<keyword evidence="10" id="KW-0472">Membrane</keyword>
<dbReference type="InterPro" id="IPR003661">
    <property type="entry name" value="HisK_dim/P_dom"/>
</dbReference>
<sequence>MSLALLLVSVAASESRGASTRSLTAAGTWELWIIPAVLVVAVASAGWAWWLSRRRSSPQGDGSGRLPHWLQRAADAALLIDEDGRVLDANQRALTLYGYTLAEMQALGPGHLAVNRGEELIHQRTLREADDGRVIATLHRRKDGSTFDATLSGAACVTRRGACLLATVHDVSLIKAAQRKVERTRQLQLMLAQVNQAIIRAESADQIQEMVCQILVETGLFKLAWIGRLDPESAAIRPAAAAGDDHGYLDEISVYADDRAEGRGPVGAAIREARISVCNDFLAAAHTSPWHEAAAKHGLRSSIALPVRVAGQVRAVLSVYASSPNFFGEDETALLEPVAADLSFALDMLEQEKKREQAEARSVLLGTALEGAPNGILITDLHGTIEWANPAFVRASGYAADELVGKNPRLLKSGHHRSEFYTELWRTILAGQTWHGEVVNRRKNGELYVEDLTIIPVRNAAGAIRQFVAISQDITGRKGAERRVREQAALLDQASDAIVVADLNHRVSFWNRGAERLFGTSAREMLGRTLEEAFALDRDVGPTAFHDALAEPRDWRGELRSRNQAGRTMIIETSVTMLRDDHGQPTGRLCISADVTHRKALEEQFLRVQRMENLGMLAAGISHDLNNILAPMRMVGPLLRDRLSEPRDLRLLDTLESCAARGAGLVRQILGFAQGVAGEHRVVQVKHLLRDITDVIAASFPKSIVLEDEIPADLWPVNGNPTQIHQVVLNLCVNARDAMPEGGTLRLRGQNCLLDEETARTIEGARPGPWLVLQVEDTGTGIPADVLSRIWEPLFTTKAPDKGTGLGLSTVRGIVAQHQGLVTVKTEVNRGTTFSVYLPVEETAVTGTGTASPFAATAARGEQVLFVDDEASICELATAVLSRHGYRVLTARDGAEAIAQFAPRIADIALVITDLDMPTLDGAALCRVIHTLSPDTKILATSGFVQAAPPKEAFSGFLPKPFTPEKLLKIVEEALPAKRAESTGSANRA</sequence>
<dbReference type="EC" id="2.7.13.3" evidence="2"/>
<dbReference type="OrthoDB" id="9770473at2"/>
<dbReference type="EMBL" id="CP001032">
    <property type="protein sequence ID" value="ACB74415.1"/>
    <property type="molecule type" value="Genomic_DNA"/>
</dbReference>
<dbReference type="InterPro" id="IPR003594">
    <property type="entry name" value="HATPase_dom"/>
</dbReference>
<dbReference type="Pfam" id="PF02518">
    <property type="entry name" value="HATPase_c"/>
    <property type="match status" value="1"/>
</dbReference>
<keyword evidence="7" id="KW-0067">ATP-binding</keyword>
<dbReference type="SUPFAM" id="SSF47384">
    <property type="entry name" value="Homodimeric domain of signal transducing histidine kinase"/>
    <property type="match status" value="1"/>
</dbReference>
<dbReference type="InterPro" id="IPR001789">
    <property type="entry name" value="Sig_transdc_resp-reg_receiver"/>
</dbReference>
<dbReference type="PANTHER" id="PTHR43065">
    <property type="entry name" value="SENSOR HISTIDINE KINASE"/>
    <property type="match status" value="1"/>
</dbReference>
<feature type="modified residue" description="4-aspartylphosphate" evidence="9">
    <location>
        <position position="914"/>
    </location>
</feature>
<dbReference type="PRINTS" id="PR00344">
    <property type="entry name" value="BCTRLSENSOR"/>
</dbReference>